<evidence type="ECO:0000313" key="2">
    <source>
        <dbReference type="Proteomes" id="UP000786811"/>
    </source>
</evidence>
<comment type="caution">
    <text evidence="1">The sequence shown here is derived from an EMBL/GenBank/DDBJ whole genome shotgun (WGS) entry which is preliminary data.</text>
</comment>
<sequence length="232" mass="24886">MRGPLNLENLVLVRLEGVKLELQIPEIPEGDSFVSASGSQNELGVGVEAETVDLRGVSVHSVAGLAGVVAPGVPDHQLLVVRDRPEQRLVQKVPGDVFYYRGVPRENCLCVDHSVLLRGRVYVPQADRCLGSDDTGVLGHVPGPVDLTLVVDLNLDLNLSADGAEASKLSLLIVVVGGVELGVLVRELDAGYQEVVLLVGGVGPQDQSVDRVVFTVWTGYVWQPLGCQRWPF</sequence>
<gene>
    <name evidence="1" type="ORF">HICCMSTLAB_LOCUS2823</name>
</gene>
<keyword evidence="2" id="KW-1185">Reference proteome</keyword>
<organism evidence="1 2">
    <name type="scientific">Cotesia congregata</name>
    <name type="common">Parasitoid wasp</name>
    <name type="synonym">Apanteles congregatus</name>
    <dbReference type="NCBI Taxonomy" id="51543"/>
    <lineage>
        <taxon>Eukaryota</taxon>
        <taxon>Metazoa</taxon>
        <taxon>Ecdysozoa</taxon>
        <taxon>Arthropoda</taxon>
        <taxon>Hexapoda</taxon>
        <taxon>Insecta</taxon>
        <taxon>Pterygota</taxon>
        <taxon>Neoptera</taxon>
        <taxon>Endopterygota</taxon>
        <taxon>Hymenoptera</taxon>
        <taxon>Apocrita</taxon>
        <taxon>Ichneumonoidea</taxon>
        <taxon>Braconidae</taxon>
        <taxon>Microgastrinae</taxon>
        <taxon>Cotesia</taxon>
    </lineage>
</organism>
<name>A0A8J2H6G3_COTCN</name>
<proteinExistence type="predicted"/>
<dbReference type="AlphaFoldDB" id="A0A8J2H6G3"/>
<reference evidence="1" key="1">
    <citation type="submission" date="2021-04" db="EMBL/GenBank/DDBJ databases">
        <authorList>
            <person name="Chebbi M.A.C M."/>
        </authorList>
    </citation>
    <scope>NUCLEOTIDE SEQUENCE</scope>
</reference>
<evidence type="ECO:0000313" key="1">
    <source>
        <dbReference type="EMBL" id="CAG5078731.1"/>
    </source>
</evidence>
<accession>A0A8J2H6G3</accession>
<dbReference type="OrthoDB" id="10650805at2759"/>
<dbReference type="Proteomes" id="UP000786811">
    <property type="component" value="Unassembled WGS sequence"/>
</dbReference>
<protein>
    <submittedName>
        <fullName evidence="1">Uncharacterized protein</fullName>
    </submittedName>
</protein>
<dbReference type="EMBL" id="CAJNRD030001117">
    <property type="protein sequence ID" value="CAG5078731.1"/>
    <property type="molecule type" value="Genomic_DNA"/>
</dbReference>